<evidence type="ECO:0000256" key="2">
    <source>
        <dbReference type="SAM" id="SignalP"/>
    </source>
</evidence>
<dbReference type="InterPro" id="IPR050280">
    <property type="entry name" value="OMP_Chaperone_SurA"/>
</dbReference>
<feature type="chain" id="PRO_5012600683" evidence="2">
    <location>
        <begin position="27"/>
        <end position="300"/>
    </location>
</feature>
<dbReference type="InterPro" id="IPR027304">
    <property type="entry name" value="Trigger_fact/SurA_dom_sf"/>
</dbReference>
<evidence type="ECO:0000313" key="4">
    <source>
        <dbReference type="Proteomes" id="UP000198418"/>
    </source>
</evidence>
<protein>
    <submittedName>
        <fullName evidence="3">Periplasmic chaperone for outer membrane proteins SurA</fullName>
    </submittedName>
</protein>
<gene>
    <name evidence="3" type="ORF">SAMN06265338_104115</name>
</gene>
<dbReference type="EMBL" id="FYDG01000004">
    <property type="protein sequence ID" value="SNB71248.1"/>
    <property type="molecule type" value="Genomic_DNA"/>
</dbReference>
<reference evidence="4" key="1">
    <citation type="submission" date="2017-06" db="EMBL/GenBank/DDBJ databases">
        <authorList>
            <person name="Varghese N."/>
            <person name="Submissions S."/>
        </authorList>
    </citation>
    <scope>NUCLEOTIDE SEQUENCE [LARGE SCALE GENOMIC DNA]</scope>
    <source>
        <strain evidence="4">DSM 137</strain>
    </source>
</reference>
<dbReference type="OrthoDB" id="9791746at2"/>
<organism evidence="3 4">
    <name type="scientific">Rhodoblastus acidophilus</name>
    <name type="common">Rhodopseudomonas acidophila</name>
    <dbReference type="NCBI Taxonomy" id="1074"/>
    <lineage>
        <taxon>Bacteria</taxon>
        <taxon>Pseudomonadati</taxon>
        <taxon>Pseudomonadota</taxon>
        <taxon>Alphaproteobacteria</taxon>
        <taxon>Hyphomicrobiales</taxon>
        <taxon>Rhodoblastaceae</taxon>
        <taxon>Rhodoblastus</taxon>
    </lineage>
</organism>
<evidence type="ECO:0000313" key="3">
    <source>
        <dbReference type="EMBL" id="SNB71248.1"/>
    </source>
</evidence>
<dbReference type="PROSITE" id="PS51257">
    <property type="entry name" value="PROKAR_LIPOPROTEIN"/>
    <property type="match status" value="1"/>
</dbReference>
<dbReference type="PANTHER" id="PTHR47637:SF1">
    <property type="entry name" value="CHAPERONE SURA"/>
    <property type="match status" value="1"/>
</dbReference>
<sequence length="300" mass="31927">MARSKLIGGAMLALSMACCGVGAAQAQSIVATINGDPVTTQDLANREKVLRALGLPSSGSDAMESLIKSRVEADEINKFGIRVKSDELGPTYYYFGERAHTSAQAIQQRLAHSGADSKHVENFLQIHQAFTIYARARNRAVEVSEKDIDAELARDPKLAGELSYTIRQVVVTVPPSGGVAGLQQAAKEMADLKTRFTDCASGVKMASASPNVVVREPVTRTTSALGDQLADLLNKTPVGHLTAPSRDSAGLVALALCEKTKAKGDAAREQASQRILARKIAADAENLYKELRATAVIVKK</sequence>
<name>A0A212RG30_RHOAC</name>
<keyword evidence="4" id="KW-1185">Reference proteome</keyword>
<dbReference type="SUPFAM" id="SSF109998">
    <property type="entry name" value="Triger factor/SurA peptide-binding domain-like"/>
    <property type="match status" value="1"/>
</dbReference>
<feature type="signal peptide" evidence="2">
    <location>
        <begin position="1"/>
        <end position="26"/>
    </location>
</feature>
<dbReference type="AlphaFoldDB" id="A0A212RG30"/>
<keyword evidence="1 2" id="KW-0732">Signal</keyword>
<dbReference type="PANTHER" id="PTHR47637">
    <property type="entry name" value="CHAPERONE SURA"/>
    <property type="match status" value="1"/>
</dbReference>
<accession>A0A212RG30</accession>
<dbReference type="Proteomes" id="UP000198418">
    <property type="component" value="Unassembled WGS sequence"/>
</dbReference>
<proteinExistence type="predicted"/>
<dbReference type="Gene3D" id="1.10.4030.10">
    <property type="entry name" value="Porin chaperone SurA, peptide-binding domain"/>
    <property type="match status" value="1"/>
</dbReference>
<evidence type="ECO:0000256" key="1">
    <source>
        <dbReference type="ARBA" id="ARBA00022729"/>
    </source>
</evidence>
<dbReference type="RefSeq" id="WP_088520577.1">
    <property type="nucleotide sequence ID" value="NZ_FYDG01000004.1"/>
</dbReference>